<feature type="signal peptide" evidence="1">
    <location>
        <begin position="1"/>
        <end position="19"/>
    </location>
</feature>
<reference evidence="2 3" key="1">
    <citation type="journal article" date="2008" name="Nature">
        <title>The genome of the model beetle and pest Tribolium castaneum.</title>
        <authorList>
            <consortium name="Tribolium Genome Sequencing Consortium"/>
            <person name="Richards S."/>
            <person name="Gibbs R.A."/>
            <person name="Weinstock G.M."/>
            <person name="Brown S.J."/>
            <person name="Denell R."/>
            <person name="Beeman R.W."/>
            <person name="Gibbs R."/>
            <person name="Beeman R.W."/>
            <person name="Brown S.J."/>
            <person name="Bucher G."/>
            <person name="Friedrich M."/>
            <person name="Grimmelikhuijzen C.J."/>
            <person name="Klingler M."/>
            <person name="Lorenzen M."/>
            <person name="Richards S."/>
            <person name="Roth S."/>
            <person name="Schroder R."/>
            <person name="Tautz D."/>
            <person name="Zdobnov E.M."/>
            <person name="Muzny D."/>
            <person name="Gibbs R.A."/>
            <person name="Weinstock G.M."/>
            <person name="Attaway T."/>
            <person name="Bell S."/>
            <person name="Buhay C.J."/>
            <person name="Chandrabose M.N."/>
            <person name="Chavez D."/>
            <person name="Clerk-Blankenburg K.P."/>
            <person name="Cree A."/>
            <person name="Dao M."/>
            <person name="Davis C."/>
            <person name="Chacko J."/>
            <person name="Dinh H."/>
            <person name="Dugan-Rocha S."/>
            <person name="Fowler G."/>
            <person name="Garner T.T."/>
            <person name="Garnes J."/>
            <person name="Gnirke A."/>
            <person name="Hawes A."/>
            <person name="Hernandez J."/>
            <person name="Hines S."/>
            <person name="Holder M."/>
            <person name="Hume J."/>
            <person name="Jhangiani S.N."/>
            <person name="Joshi V."/>
            <person name="Khan Z.M."/>
            <person name="Jackson L."/>
            <person name="Kovar C."/>
            <person name="Kowis A."/>
            <person name="Lee S."/>
            <person name="Lewis L.R."/>
            <person name="Margolis J."/>
            <person name="Morgan M."/>
            <person name="Nazareth L.V."/>
            <person name="Nguyen N."/>
            <person name="Okwuonu G."/>
            <person name="Parker D."/>
            <person name="Richards S."/>
            <person name="Ruiz S.J."/>
            <person name="Santibanez J."/>
            <person name="Savard J."/>
            <person name="Scherer S.E."/>
            <person name="Schneider B."/>
            <person name="Sodergren E."/>
            <person name="Tautz D."/>
            <person name="Vattahil S."/>
            <person name="Villasana D."/>
            <person name="White C.S."/>
            <person name="Wright R."/>
            <person name="Park Y."/>
            <person name="Beeman R.W."/>
            <person name="Lord J."/>
            <person name="Oppert B."/>
            <person name="Lorenzen M."/>
            <person name="Brown S."/>
            <person name="Wang L."/>
            <person name="Savard J."/>
            <person name="Tautz D."/>
            <person name="Richards S."/>
            <person name="Weinstock G."/>
            <person name="Gibbs R.A."/>
            <person name="Liu Y."/>
            <person name="Worley K."/>
            <person name="Weinstock G."/>
            <person name="Elsik C.G."/>
            <person name="Reese J.T."/>
            <person name="Elhaik E."/>
            <person name="Landan G."/>
            <person name="Graur D."/>
            <person name="Arensburger P."/>
            <person name="Atkinson P."/>
            <person name="Beeman R.W."/>
            <person name="Beidler J."/>
            <person name="Brown S.J."/>
            <person name="Demuth J.P."/>
            <person name="Drury D.W."/>
            <person name="Du Y.Z."/>
            <person name="Fujiwara H."/>
            <person name="Lorenzen M."/>
            <person name="Maselli V."/>
            <person name="Osanai M."/>
            <person name="Park Y."/>
            <person name="Robertson H.M."/>
            <person name="Tu Z."/>
            <person name="Wang J.J."/>
            <person name="Wang S."/>
            <person name="Richards S."/>
            <person name="Song H."/>
            <person name="Zhang L."/>
            <person name="Sodergren E."/>
            <person name="Werner D."/>
            <person name="Stanke M."/>
            <person name="Morgenstern B."/>
            <person name="Solovyev V."/>
            <person name="Kosarev P."/>
            <person name="Brown G."/>
            <person name="Chen H.C."/>
            <person name="Ermolaeva O."/>
            <person name="Hlavina W."/>
            <person name="Kapustin Y."/>
            <person name="Kiryutin B."/>
            <person name="Kitts P."/>
            <person name="Maglott D."/>
            <person name="Pruitt K."/>
            <person name="Sapojnikov V."/>
            <person name="Souvorov A."/>
            <person name="Mackey A.J."/>
            <person name="Waterhouse R.M."/>
            <person name="Wyder S."/>
            <person name="Zdobnov E.M."/>
            <person name="Zdobnov E.M."/>
            <person name="Wyder S."/>
            <person name="Kriventseva E.V."/>
            <person name="Kadowaki T."/>
            <person name="Bork P."/>
            <person name="Aranda M."/>
            <person name="Bao R."/>
            <person name="Beermann A."/>
            <person name="Berns N."/>
            <person name="Bolognesi R."/>
            <person name="Bonneton F."/>
            <person name="Bopp D."/>
            <person name="Brown S.J."/>
            <person name="Bucher G."/>
            <person name="Butts T."/>
            <person name="Chaumot A."/>
            <person name="Denell R.E."/>
            <person name="Ferrier D.E."/>
            <person name="Friedrich M."/>
            <person name="Gordon C.M."/>
            <person name="Jindra M."/>
            <person name="Klingler M."/>
            <person name="Lan Q."/>
            <person name="Lattorff H.M."/>
            <person name="Laudet V."/>
            <person name="von Levetsow C."/>
            <person name="Liu Z."/>
            <person name="Lutz R."/>
            <person name="Lynch J.A."/>
            <person name="da Fonseca R.N."/>
            <person name="Posnien N."/>
            <person name="Reuter R."/>
            <person name="Roth S."/>
            <person name="Savard J."/>
            <person name="Schinko J.B."/>
            <person name="Schmitt C."/>
            <person name="Schoppmeier M."/>
            <person name="Schroder R."/>
            <person name="Shippy T.D."/>
            <person name="Simonnet F."/>
            <person name="Marques-Souza H."/>
            <person name="Tautz D."/>
            <person name="Tomoyasu Y."/>
            <person name="Trauner J."/>
            <person name="Van der Zee M."/>
            <person name="Vervoort M."/>
            <person name="Wittkopp N."/>
            <person name="Wimmer E.A."/>
            <person name="Yang X."/>
            <person name="Jones A.K."/>
            <person name="Sattelle D.B."/>
            <person name="Ebert P.R."/>
            <person name="Nelson D."/>
            <person name="Scott J.G."/>
            <person name="Beeman R.W."/>
            <person name="Muthukrishnan S."/>
            <person name="Kramer K.J."/>
            <person name="Arakane Y."/>
            <person name="Beeman R.W."/>
            <person name="Zhu Q."/>
            <person name="Hogenkamp D."/>
            <person name="Dixit R."/>
            <person name="Oppert B."/>
            <person name="Jiang H."/>
            <person name="Zou Z."/>
            <person name="Marshall J."/>
            <person name="Elpidina E."/>
            <person name="Vinokurov K."/>
            <person name="Oppert C."/>
            <person name="Zou Z."/>
            <person name="Evans J."/>
            <person name="Lu Z."/>
            <person name="Zhao P."/>
            <person name="Sumathipala N."/>
            <person name="Altincicek B."/>
            <person name="Vilcinskas A."/>
            <person name="Williams M."/>
            <person name="Hultmark D."/>
            <person name="Hetru C."/>
            <person name="Jiang H."/>
            <person name="Grimmelikhuijzen C.J."/>
            <person name="Hauser F."/>
            <person name="Cazzamali G."/>
            <person name="Williamson M."/>
            <person name="Park Y."/>
            <person name="Li B."/>
            <person name="Tanaka Y."/>
            <person name="Predel R."/>
            <person name="Neupert S."/>
            <person name="Schachtner J."/>
            <person name="Verleyen P."/>
            <person name="Raible F."/>
            <person name="Bork P."/>
            <person name="Friedrich M."/>
            <person name="Walden K.K."/>
            <person name="Robertson H.M."/>
            <person name="Angeli S."/>
            <person name="Foret S."/>
            <person name="Bucher G."/>
            <person name="Schuetz S."/>
            <person name="Maleszka R."/>
            <person name="Wimmer E.A."/>
            <person name="Beeman R.W."/>
            <person name="Lorenzen M."/>
            <person name="Tomoyasu Y."/>
            <person name="Miller S.C."/>
            <person name="Grossmann D."/>
            <person name="Bucher G."/>
        </authorList>
    </citation>
    <scope>NUCLEOTIDE SEQUENCE [LARGE SCALE GENOMIC DNA]</scope>
    <source>
        <strain evidence="2 3">Georgia GA2</strain>
    </source>
</reference>
<evidence type="ECO:0008006" key="4">
    <source>
        <dbReference type="Google" id="ProtNLM"/>
    </source>
</evidence>
<feature type="chain" id="PRO_5007300298" description="Kazal-like domain-containing protein" evidence="1">
    <location>
        <begin position="20"/>
        <end position="79"/>
    </location>
</feature>
<dbReference type="InterPro" id="IPR036058">
    <property type="entry name" value="Kazal_dom_sf"/>
</dbReference>
<protein>
    <recommendedName>
        <fullName evidence="4">Kazal-like domain-containing protein</fullName>
    </recommendedName>
</protein>
<name>A0A139WMV3_TRICA</name>
<dbReference type="InParanoid" id="A0A139WMV3"/>
<dbReference type="SUPFAM" id="SSF100895">
    <property type="entry name" value="Kazal-type serine protease inhibitors"/>
    <property type="match status" value="1"/>
</dbReference>
<gene>
    <name evidence="2" type="primary">AUGUSTUS-3.0.2_32144</name>
    <name evidence="2" type="ORF">TcasGA2_TC032144</name>
</gene>
<evidence type="ECO:0000313" key="2">
    <source>
        <dbReference type="EMBL" id="KYB29224.1"/>
    </source>
</evidence>
<organism evidence="2 3">
    <name type="scientific">Tribolium castaneum</name>
    <name type="common">Red flour beetle</name>
    <dbReference type="NCBI Taxonomy" id="7070"/>
    <lineage>
        <taxon>Eukaryota</taxon>
        <taxon>Metazoa</taxon>
        <taxon>Ecdysozoa</taxon>
        <taxon>Arthropoda</taxon>
        <taxon>Hexapoda</taxon>
        <taxon>Insecta</taxon>
        <taxon>Pterygota</taxon>
        <taxon>Neoptera</taxon>
        <taxon>Endopterygota</taxon>
        <taxon>Coleoptera</taxon>
        <taxon>Polyphaga</taxon>
        <taxon>Cucujiformia</taxon>
        <taxon>Tenebrionidae</taxon>
        <taxon>Tenebrionidae incertae sedis</taxon>
        <taxon>Tribolium</taxon>
    </lineage>
</organism>
<dbReference type="AlphaFoldDB" id="A0A139WMV3"/>
<dbReference type="Gene3D" id="3.30.60.30">
    <property type="match status" value="1"/>
</dbReference>
<keyword evidence="3" id="KW-1185">Reference proteome</keyword>
<evidence type="ECO:0000256" key="1">
    <source>
        <dbReference type="SAM" id="SignalP"/>
    </source>
</evidence>
<proteinExistence type="predicted"/>
<dbReference type="Proteomes" id="UP000007266">
    <property type="component" value="Linkage group 2"/>
</dbReference>
<dbReference type="CDD" id="cd00104">
    <property type="entry name" value="KAZAL_FS"/>
    <property type="match status" value="1"/>
</dbReference>
<accession>A0A139WMV3</accession>
<reference evidence="2 3" key="2">
    <citation type="journal article" date="2010" name="Nucleic Acids Res.">
        <title>BeetleBase in 2010: revisions to provide comprehensive genomic information for Tribolium castaneum.</title>
        <authorList>
            <person name="Kim H.S."/>
            <person name="Murphy T."/>
            <person name="Xia J."/>
            <person name="Caragea D."/>
            <person name="Park Y."/>
            <person name="Beeman R.W."/>
            <person name="Lorenzen M.D."/>
            <person name="Butcher S."/>
            <person name="Manak J.R."/>
            <person name="Brown S.J."/>
        </authorList>
    </citation>
    <scope>GENOME REANNOTATION</scope>
    <source>
        <strain evidence="2 3">Georgia GA2</strain>
    </source>
</reference>
<sequence>MKHKHYAFYFVLGLILVDAAPPHNALMPACLGQGCDMDSGPVCGIDDSGLPRTFENRCMAELAYCQYGTYFAEVKPGEC</sequence>
<dbReference type="EMBL" id="KQ971312">
    <property type="protein sequence ID" value="KYB29224.1"/>
    <property type="molecule type" value="Genomic_DNA"/>
</dbReference>
<dbReference type="PROSITE" id="PS51257">
    <property type="entry name" value="PROKAR_LIPOPROTEIN"/>
    <property type="match status" value="1"/>
</dbReference>
<keyword evidence="1" id="KW-0732">Signal</keyword>
<evidence type="ECO:0000313" key="3">
    <source>
        <dbReference type="Proteomes" id="UP000007266"/>
    </source>
</evidence>